<accession>A0A0A0HU63</accession>
<evidence type="ECO:0000313" key="1">
    <source>
        <dbReference type="EMBL" id="KGM92157.1"/>
    </source>
</evidence>
<evidence type="ECO:0000313" key="2">
    <source>
        <dbReference type="Proteomes" id="UP000001628"/>
    </source>
</evidence>
<dbReference type="KEGG" id="pbn:PADG_11694"/>
<sequence>MLLLCVPLQNPEGRQIIDDMVALYRKRSAVSDHPALKAENGRCPTAECALDVESIVFLIYALYVIGGTLTWGSFEVHCQHHINHPAAISLEYGFLEVCGMLAWPRFCPQCLSNKCKESHIASTIWRSLEPALESEVPNTPQVVADHNTKLEAHVNPPESFKCNGIDTDNEGKVERPRRQRKSPLIFMVTGAAEPAVVGTGLAGMDLFFGQKTFSLVLSVPDHALAFSRYWSSFFDQFLKFRTSPPEDSTRLTFP</sequence>
<dbReference type="EMBL" id="KN275960">
    <property type="protein sequence ID" value="KGM92157.1"/>
    <property type="molecule type" value="Genomic_DNA"/>
</dbReference>
<gene>
    <name evidence="1" type="ORF">PADG_11694</name>
</gene>
<dbReference type="AlphaFoldDB" id="A0A0A0HU63"/>
<dbReference type="InParanoid" id="A0A0A0HU63"/>
<reference evidence="1 2" key="1">
    <citation type="journal article" date="2011" name="PLoS Genet.">
        <title>Comparative genomic analysis of human fungal pathogens causing paracoccidioidomycosis.</title>
        <authorList>
            <person name="Desjardins C.A."/>
            <person name="Champion M.D."/>
            <person name="Holder J.W."/>
            <person name="Muszewska A."/>
            <person name="Goldberg J."/>
            <person name="Bailao A.M."/>
            <person name="Brigido M.M."/>
            <person name="Ferreira M.E."/>
            <person name="Garcia A.M."/>
            <person name="Grynberg M."/>
            <person name="Gujja S."/>
            <person name="Heiman D.I."/>
            <person name="Henn M.R."/>
            <person name="Kodira C.D."/>
            <person name="Leon-Narvaez H."/>
            <person name="Longo L.V."/>
            <person name="Ma L.J."/>
            <person name="Malavazi I."/>
            <person name="Matsuo A.L."/>
            <person name="Morais F.V."/>
            <person name="Pereira M."/>
            <person name="Rodriguez-Brito S."/>
            <person name="Sakthikumar S."/>
            <person name="Salem-Izacc S.M."/>
            <person name="Sykes S.M."/>
            <person name="Teixeira M.M."/>
            <person name="Vallejo M.C."/>
            <person name="Walter M.E."/>
            <person name="Yandava C."/>
            <person name="Young S."/>
            <person name="Zeng Q."/>
            <person name="Zucker J."/>
            <person name="Felipe M.S."/>
            <person name="Goldman G.H."/>
            <person name="Haas B.J."/>
            <person name="McEwen J.G."/>
            <person name="Nino-Vega G."/>
            <person name="Puccia R."/>
            <person name="San-Blas G."/>
            <person name="Soares C.M."/>
            <person name="Birren B.W."/>
            <person name="Cuomo C.A."/>
        </authorList>
    </citation>
    <scope>NUCLEOTIDE SEQUENCE [LARGE SCALE GENOMIC DNA]</scope>
    <source>
        <strain evidence="1 2">Pb18</strain>
    </source>
</reference>
<keyword evidence="2" id="KW-1185">Reference proteome</keyword>
<protein>
    <submittedName>
        <fullName evidence="1">Uncharacterized protein</fullName>
    </submittedName>
</protein>
<dbReference type="HOGENOM" id="CLU_1094587_0_0_1"/>
<dbReference type="eggNOG" id="ENOG502T5DV">
    <property type="taxonomic scope" value="Eukaryota"/>
</dbReference>
<dbReference type="OrthoDB" id="4201960at2759"/>
<dbReference type="GeneID" id="22587591"/>
<dbReference type="VEuPathDB" id="FungiDB:PADG_11694"/>
<dbReference type="Proteomes" id="UP000001628">
    <property type="component" value="Unassembled WGS sequence"/>
</dbReference>
<name>A0A0A0HU63_PARBD</name>
<organism evidence="1 2">
    <name type="scientific">Paracoccidioides brasiliensis (strain Pb18)</name>
    <dbReference type="NCBI Taxonomy" id="502780"/>
    <lineage>
        <taxon>Eukaryota</taxon>
        <taxon>Fungi</taxon>
        <taxon>Dikarya</taxon>
        <taxon>Ascomycota</taxon>
        <taxon>Pezizomycotina</taxon>
        <taxon>Eurotiomycetes</taxon>
        <taxon>Eurotiomycetidae</taxon>
        <taxon>Onygenales</taxon>
        <taxon>Ajellomycetaceae</taxon>
        <taxon>Paracoccidioides</taxon>
    </lineage>
</organism>
<proteinExistence type="predicted"/>
<dbReference type="RefSeq" id="XP_010759923.1">
    <property type="nucleotide sequence ID" value="XM_010761621.1"/>
</dbReference>